<evidence type="ECO:0000256" key="15">
    <source>
        <dbReference type="ARBA" id="ARBA00032511"/>
    </source>
</evidence>
<evidence type="ECO:0000313" key="20">
    <source>
        <dbReference type="Proteomes" id="UP000190831"/>
    </source>
</evidence>
<keyword evidence="12" id="KW-1133">Transmembrane helix</keyword>
<keyword evidence="10" id="KW-0862">Zinc</keyword>
<reference evidence="19 20" key="1">
    <citation type="submission" date="2016-03" db="EMBL/GenBank/DDBJ databases">
        <authorList>
            <person name="Devillers H."/>
        </authorList>
    </citation>
    <scope>NUCLEOTIDE SEQUENCE [LARGE SCALE GENOMIC DNA]</scope>
    <source>
        <strain evidence="19">CBS 6772</strain>
    </source>
</reference>
<evidence type="ECO:0000256" key="6">
    <source>
        <dbReference type="ARBA" id="ARBA00022692"/>
    </source>
</evidence>
<keyword evidence="13" id="KW-0472">Membrane</keyword>
<keyword evidence="9" id="KW-0833">Ubl conjugation pathway</keyword>
<keyword evidence="20" id="KW-1185">Reference proteome</keyword>
<keyword evidence="8" id="KW-0863">Zinc-finger</keyword>
<evidence type="ECO:0000256" key="13">
    <source>
        <dbReference type="ARBA" id="ARBA00023136"/>
    </source>
</evidence>
<evidence type="ECO:0000256" key="9">
    <source>
        <dbReference type="ARBA" id="ARBA00022786"/>
    </source>
</evidence>
<comment type="pathway">
    <text evidence="2">Protein modification; protein ubiquitination.</text>
</comment>
<protein>
    <recommendedName>
        <fullName evidence="17">RING-type E3 ubiquitin transferase (cysteine targeting)</fullName>
        <ecNumber evidence="17">2.3.2.36</ecNumber>
    </recommendedName>
    <alternativeName>
        <fullName evidence="15">Peroxin-2</fullName>
    </alternativeName>
</protein>
<accession>A0A1G4MH02</accession>
<dbReference type="GO" id="GO:0005778">
    <property type="term" value="C:peroxisomal membrane"/>
    <property type="evidence" value="ECO:0007669"/>
    <property type="project" value="UniProtKB-SubCell"/>
</dbReference>
<evidence type="ECO:0000256" key="2">
    <source>
        <dbReference type="ARBA" id="ARBA00004906"/>
    </source>
</evidence>
<evidence type="ECO:0000256" key="4">
    <source>
        <dbReference type="ARBA" id="ARBA00022448"/>
    </source>
</evidence>
<evidence type="ECO:0000256" key="3">
    <source>
        <dbReference type="ARBA" id="ARBA00008704"/>
    </source>
</evidence>
<dbReference type="GO" id="GO:0016562">
    <property type="term" value="P:protein import into peroxisome matrix, receptor recycling"/>
    <property type="evidence" value="ECO:0007669"/>
    <property type="project" value="UniProtKB-ARBA"/>
</dbReference>
<evidence type="ECO:0000313" key="19">
    <source>
        <dbReference type="EMBL" id="SCW03112.1"/>
    </source>
</evidence>
<dbReference type="GO" id="GO:0061630">
    <property type="term" value="F:ubiquitin protein ligase activity"/>
    <property type="evidence" value="ECO:0007669"/>
    <property type="project" value="UniProtKB-EC"/>
</dbReference>
<keyword evidence="11" id="KW-0653">Protein transport</keyword>
<evidence type="ECO:0000259" key="18">
    <source>
        <dbReference type="Pfam" id="PF04757"/>
    </source>
</evidence>
<dbReference type="GO" id="GO:0008270">
    <property type="term" value="F:zinc ion binding"/>
    <property type="evidence" value="ECO:0007669"/>
    <property type="project" value="UniProtKB-KW"/>
</dbReference>
<evidence type="ECO:0000256" key="16">
    <source>
        <dbReference type="ARBA" id="ARBA00034438"/>
    </source>
</evidence>
<keyword evidence="14" id="KW-0576">Peroxisome</keyword>
<feature type="domain" description="Pex N-terminal" evidence="18">
    <location>
        <begin position="28"/>
        <end position="187"/>
    </location>
</feature>
<evidence type="ECO:0000256" key="17">
    <source>
        <dbReference type="ARBA" id="ARBA00034523"/>
    </source>
</evidence>
<dbReference type="InterPro" id="IPR006845">
    <property type="entry name" value="Pex_N"/>
</dbReference>
<organism evidence="19 20">
    <name type="scientific">Lachancea fermentati</name>
    <name type="common">Zygosaccharomyces fermentati</name>
    <dbReference type="NCBI Taxonomy" id="4955"/>
    <lineage>
        <taxon>Eukaryota</taxon>
        <taxon>Fungi</taxon>
        <taxon>Dikarya</taxon>
        <taxon>Ascomycota</taxon>
        <taxon>Saccharomycotina</taxon>
        <taxon>Saccharomycetes</taxon>
        <taxon>Saccharomycetales</taxon>
        <taxon>Saccharomycetaceae</taxon>
        <taxon>Lachancea</taxon>
    </lineage>
</organism>
<evidence type="ECO:0000256" key="14">
    <source>
        <dbReference type="ARBA" id="ARBA00023140"/>
    </source>
</evidence>
<evidence type="ECO:0000256" key="5">
    <source>
        <dbReference type="ARBA" id="ARBA00022679"/>
    </source>
</evidence>
<sequence length="266" mass="30900">MRVTQLDAVSLENDIYQQIWDDVNKNFLPVKYYEEWELFIKSLVFLASTKKTPSGTITYGSSLTGNYYTSSRLALYIVQILIQYLSRKLSSAAINFQILSIDKLYKFVNKCMTIWDFTTLLQLISGKRRGYLSIWHKLLDIQSLQSSNSEFYRNTVYSGIEFLNRQLLWNTLLEVLNVDIIASLLVKASRKRPSRRIKPKTTKQLCTYCNEVPTNPYLTTCCNSIYCYVCVLTSLERNTCYGCDTQEKFTATPLYRLTLTNNQTIK</sequence>
<evidence type="ECO:0000256" key="8">
    <source>
        <dbReference type="ARBA" id="ARBA00022771"/>
    </source>
</evidence>
<dbReference type="AlphaFoldDB" id="A0A1G4MH02"/>
<comment type="similarity">
    <text evidence="3">Belongs to the pex2/pex10/pex12 family.</text>
</comment>
<dbReference type="EMBL" id="LT598486">
    <property type="protein sequence ID" value="SCW03112.1"/>
    <property type="molecule type" value="Genomic_DNA"/>
</dbReference>
<name>A0A1G4MH02_LACFM</name>
<gene>
    <name evidence="19" type="ORF">LAFE_0G03202G</name>
</gene>
<evidence type="ECO:0000256" key="7">
    <source>
        <dbReference type="ARBA" id="ARBA00022723"/>
    </source>
</evidence>
<dbReference type="InterPro" id="IPR025654">
    <property type="entry name" value="PEX2/10"/>
</dbReference>
<evidence type="ECO:0000256" key="12">
    <source>
        <dbReference type="ARBA" id="ARBA00022989"/>
    </source>
</evidence>
<keyword evidence="6" id="KW-0812">Transmembrane</keyword>
<dbReference type="EC" id="2.3.2.36" evidence="17"/>
<keyword evidence="7" id="KW-0479">Metal-binding</keyword>
<dbReference type="Proteomes" id="UP000190831">
    <property type="component" value="Chromosome G"/>
</dbReference>
<dbReference type="Pfam" id="PF04757">
    <property type="entry name" value="Pex2_Pex12"/>
    <property type="match status" value="1"/>
</dbReference>
<dbReference type="PANTHER" id="PTHR48178:SF1">
    <property type="entry name" value="PEROXISOME BIOGENESIS FACTOR 2"/>
    <property type="match status" value="1"/>
</dbReference>
<keyword evidence="5" id="KW-0808">Transferase</keyword>
<evidence type="ECO:0000256" key="10">
    <source>
        <dbReference type="ARBA" id="ARBA00022833"/>
    </source>
</evidence>
<comment type="catalytic activity">
    <reaction evidence="16">
        <text>[E2 ubiquitin-conjugating enzyme]-S-ubiquitinyl-L-cysteine + [acceptor protein]-L-cysteine = [E2 ubiquitin-conjugating enzyme]-L-cysteine + [acceptor protein]-S-ubiquitinyl-L-cysteine.</text>
        <dbReference type="EC" id="2.3.2.36"/>
    </reaction>
</comment>
<evidence type="ECO:0000256" key="11">
    <source>
        <dbReference type="ARBA" id="ARBA00022927"/>
    </source>
</evidence>
<dbReference type="PANTHER" id="PTHR48178">
    <property type="entry name" value="PEROXISOME BIOGENESIS FACTOR 2"/>
    <property type="match status" value="1"/>
</dbReference>
<keyword evidence="4" id="KW-0813">Transport</keyword>
<dbReference type="STRING" id="4955.A0A1G4MH02"/>
<dbReference type="OMA" id="YCYVCVL"/>
<proteinExistence type="inferred from homology"/>
<comment type="subcellular location">
    <subcellularLocation>
        <location evidence="1">Peroxisome membrane</location>
        <topology evidence="1">Multi-pass membrane protein</topology>
    </subcellularLocation>
</comment>
<dbReference type="OrthoDB" id="1701437at2759"/>
<dbReference type="GO" id="GO:0016567">
    <property type="term" value="P:protein ubiquitination"/>
    <property type="evidence" value="ECO:0007669"/>
    <property type="project" value="UniProtKB-ARBA"/>
</dbReference>
<evidence type="ECO:0000256" key="1">
    <source>
        <dbReference type="ARBA" id="ARBA00004585"/>
    </source>
</evidence>